<sequence length="517" mass="51419">MHRSIRRSALCAGLAAGIALAGTLPAIAAPSGTTAATSPTALPSAAQAGSQNYLVLYKSGGKAAGKSLDAIAKAGGTLVQDYSAIGVAVVSSAAPDFSSKLRAADPSVDAASSTASFGVALKGDADSAAAAEPVVPPTPAPGSDSLSGLQWDMDQMKAPEARAISGGSTSVVVGDIDTGLDYTHPDLAPNVDFSRSVSCVGGVPNQSPSAWMDDNGHGTHTAGTIAAAKNGVGIVGVAPNVKLAGIKAGNADGFFFPEAVVCSFMWAAENGIQVTNNSYFADPWYFNCKNDPQQKAIWEAERRAIKYAQSKGTTVVAALGNFSDDLAHPTQDVQSPDNATPAPRDVTNACAVVPTELPGVIGVSANGSKGFKSYYSNYGSGVADVMAPGGDRKNVAAGIANGRVLSTYPAALAAGCGPNEVVDASGATYCYLQGTSMASPHVAGVAALVVSSGVTSPGAVAARIGGTADAVPCPTNMSVYAANPSVDNGAPQVCTGGEGYNSFAGKGRVNALAAIGG</sequence>
<evidence type="ECO:0000256" key="2">
    <source>
        <dbReference type="ARBA" id="ARBA00022670"/>
    </source>
</evidence>
<dbReference type="InterPro" id="IPR036852">
    <property type="entry name" value="Peptidase_S8/S53_dom_sf"/>
</dbReference>
<dbReference type="InterPro" id="IPR015500">
    <property type="entry name" value="Peptidase_S8_subtilisin-rel"/>
</dbReference>
<feature type="region of interest" description="Disordered" evidence="6">
    <location>
        <begin position="128"/>
        <end position="149"/>
    </location>
</feature>
<proteinExistence type="inferred from homology"/>
<dbReference type="Gene3D" id="3.40.50.200">
    <property type="entry name" value="Peptidase S8/S53 domain"/>
    <property type="match status" value="1"/>
</dbReference>
<accession>A0ABN3C2K9</accession>
<feature type="chain" id="PRO_5046333364" evidence="7">
    <location>
        <begin position="29"/>
        <end position="517"/>
    </location>
</feature>
<keyword evidence="10" id="KW-1185">Reference proteome</keyword>
<dbReference type="PRINTS" id="PR00723">
    <property type="entry name" value="SUBTILISIN"/>
</dbReference>
<protein>
    <submittedName>
        <fullName evidence="9">S8 family serine peptidase</fullName>
    </submittedName>
</protein>
<feature type="active site" description="Charge relay system" evidence="5">
    <location>
        <position position="217"/>
    </location>
</feature>
<evidence type="ECO:0000256" key="3">
    <source>
        <dbReference type="ARBA" id="ARBA00022801"/>
    </source>
</evidence>
<dbReference type="InterPro" id="IPR000209">
    <property type="entry name" value="Peptidase_S8/S53_dom"/>
</dbReference>
<evidence type="ECO:0000256" key="1">
    <source>
        <dbReference type="ARBA" id="ARBA00011073"/>
    </source>
</evidence>
<feature type="active site" description="Charge relay system" evidence="5">
    <location>
        <position position="436"/>
    </location>
</feature>
<evidence type="ECO:0000256" key="7">
    <source>
        <dbReference type="SAM" id="SignalP"/>
    </source>
</evidence>
<comment type="caution">
    <text evidence="9">The sequence shown here is derived from an EMBL/GenBank/DDBJ whole genome shotgun (WGS) entry which is preliminary data.</text>
</comment>
<gene>
    <name evidence="9" type="ORF">GCM10009849_34770</name>
</gene>
<name>A0ABN3C2K9_9MICC</name>
<evidence type="ECO:0000256" key="4">
    <source>
        <dbReference type="ARBA" id="ARBA00022825"/>
    </source>
</evidence>
<feature type="active site" description="Charge relay system" evidence="5">
    <location>
        <position position="177"/>
    </location>
</feature>
<keyword evidence="2 5" id="KW-0645">Protease</keyword>
<keyword evidence="3 5" id="KW-0378">Hydrolase</keyword>
<keyword evidence="7" id="KW-0732">Signal</keyword>
<dbReference type="InterPro" id="IPR023828">
    <property type="entry name" value="Peptidase_S8_Ser-AS"/>
</dbReference>
<dbReference type="PROSITE" id="PS51892">
    <property type="entry name" value="SUBTILASE"/>
    <property type="match status" value="1"/>
</dbReference>
<evidence type="ECO:0000313" key="10">
    <source>
        <dbReference type="Proteomes" id="UP001500432"/>
    </source>
</evidence>
<dbReference type="RefSeq" id="WP_344301089.1">
    <property type="nucleotide sequence ID" value="NZ_BAAAQW010000014.1"/>
</dbReference>
<feature type="signal peptide" evidence="7">
    <location>
        <begin position="1"/>
        <end position="28"/>
    </location>
</feature>
<evidence type="ECO:0000313" key="9">
    <source>
        <dbReference type="EMBL" id="GAA2203226.1"/>
    </source>
</evidence>
<evidence type="ECO:0000256" key="6">
    <source>
        <dbReference type="SAM" id="MobiDB-lite"/>
    </source>
</evidence>
<dbReference type="Proteomes" id="UP001500432">
    <property type="component" value="Unassembled WGS sequence"/>
</dbReference>
<dbReference type="PANTHER" id="PTHR43806">
    <property type="entry name" value="PEPTIDASE S8"/>
    <property type="match status" value="1"/>
</dbReference>
<keyword evidence="4 5" id="KW-0720">Serine protease</keyword>
<dbReference type="SUPFAM" id="SSF52743">
    <property type="entry name" value="Subtilisin-like"/>
    <property type="match status" value="1"/>
</dbReference>
<evidence type="ECO:0000256" key="5">
    <source>
        <dbReference type="PROSITE-ProRule" id="PRU01240"/>
    </source>
</evidence>
<dbReference type="EMBL" id="BAAAQW010000014">
    <property type="protein sequence ID" value="GAA2203226.1"/>
    <property type="molecule type" value="Genomic_DNA"/>
</dbReference>
<comment type="similarity">
    <text evidence="1 5">Belongs to the peptidase S8 family.</text>
</comment>
<dbReference type="Pfam" id="PF00082">
    <property type="entry name" value="Peptidase_S8"/>
    <property type="match status" value="1"/>
</dbReference>
<evidence type="ECO:0000259" key="8">
    <source>
        <dbReference type="Pfam" id="PF00082"/>
    </source>
</evidence>
<dbReference type="PROSITE" id="PS00138">
    <property type="entry name" value="SUBTILASE_SER"/>
    <property type="match status" value="1"/>
</dbReference>
<organism evidence="9 10">
    <name type="scientific">Sinomonas flava</name>
    <dbReference type="NCBI Taxonomy" id="496857"/>
    <lineage>
        <taxon>Bacteria</taxon>
        <taxon>Bacillati</taxon>
        <taxon>Actinomycetota</taxon>
        <taxon>Actinomycetes</taxon>
        <taxon>Micrococcales</taxon>
        <taxon>Micrococcaceae</taxon>
        <taxon>Sinomonas</taxon>
    </lineage>
</organism>
<dbReference type="InterPro" id="IPR050131">
    <property type="entry name" value="Peptidase_S8_subtilisin-like"/>
</dbReference>
<feature type="domain" description="Peptidase S8/S53" evidence="8">
    <location>
        <begin position="170"/>
        <end position="451"/>
    </location>
</feature>
<dbReference type="PANTHER" id="PTHR43806:SF11">
    <property type="entry name" value="CEREVISIN-RELATED"/>
    <property type="match status" value="1"/>
</dbReference>
<reference evidence="9 10" key="1">
    <citation type="journal article" date="2019" name="Int. J. Syst. Evol. Microbiol.">
        <title>The Global Catalogue of Microorganisms (GCM) 10K type strain sequencing project: providing services to taxonomists for standard genome sequencing and annotation.</title>
        <authorList>
            <consortium name="The Broad Institute Genomics Platform"/>
            <consortium name="The Broad Institute Genome Sequencing Center for Infectious Disease"/>
            <person name="Wu L."/>
            <person name="Ma J."/>
        </authorList>
    </citation>
    <scope>NUCLEOTIDE SEQUENCE [LARGE SCALE GENOMIC DNA]</scope>
    <source>
        <strain evidence="9 10">JCM 16034</strain>
    </source>
</reference>